<feature type="transmembrane region" description="Helical" evidence="7">
    <location>
        <begin position="12"/>
        <end position="30"/>
    </location>
</feature>
<evidence type="ECO:0000256" key="6">
    <source>
        <dbReference type="ARBA" id="ARBA00023201"/>
    </source>
</evidence>
<keyword evidence="3 7" id="KW-0812">Transmembrane</keyword>
<feature type="transmembrane region" description="Helical" evidence="7">
    <location>
        <begin position="59"/>
        <end position="77"/>
    </location>
</feature>
<comment type="function">
    <text evidence="7">Na(+)/H(+) antiporter that extrudes sodium in exchange for external protons.</text>
</comment>
<keyword evidence="4 7" id="KW-1133">Transmembrane helix</keyword>
<reference evidence="8 9" key="1">
    <citation type="submission" date="2024-09" db="EMBL/GenBank/DDBJ databases">
        <authorList>
            <person name="Sun Q."/>
            <person name="Mori K."/>
        </authorList>
    </citation>
    <scope>NUCLEOTIDE SEQUENCE [LARGE SCALE GENOMIC DNA]</scope>
    <source>
        <strain evidence="8 9">CCM 8545</strain>
    </source>
</reference>
<keyword evidence="7" id="KW-0813">Transport</keyword>
<keyword evidence="9" id="KW-1185">Reference proteome</keyword>
<dbReference type="Gene3D" id="1.20.1530.10">
    <property type="entry name" value="Na+/H+ antiporter like domain"/>
    <property type="match status" value="1"/>
</dbReference>
<feature type="transmembrane region" description="Helical" evidence="7">
    <location>
        <begin position="213"/>
        <end position="237"/>
    </location>
</feature>
<proteinExistence type="inferred from homology"/>
<evidence type="ECO:0000256" key="1">
    <source>
        <dbReference type="ARBA" id="ARBA00004429"/>
    </source>
</evidence>
<dbReference type="InterPro" id="IPR023171">
    <property type="entry name" value="Na/H_antiporter_dom_sf"/>
</dbReference>
<dbReference type="PANTHER" id="PTHR30341">
    <property type="entry name" value="SODIUM ION/PROTON ANTIPORTER NHAA-RELATED"/>
    <property type="match status" value="1"/>
</dbReference>
<keyword evidence="7" id="KW-0050">Antiport</keyword>
<dbReference type="NCBIfam" id="TIGR00773">
    <property type="entry name" value="NhaA"/>
    <property type="match status" value="1"/>
</dbReference>
<feature type="transmembrane region" description="Helical" evidence="7">
    <location>
        <begin position="98"/>
        <end position="119"/>
    </location>
</feature>
<organism evidence="8 9">
    <name type="scientific">Thorsellia kenyensis</name>
    <dbReference type="NCBI Taxonomy" id="1549888"/>
    <lineage>
        <taxon>Bacteria</taxon>
        <taxon>Pseudomonadati</taxon>
        <taxon>Pseudomonadota</taxon>
        <taxon>Gammaproteobacteria</taxon>
        <taxon>Enterobacterales</taxon>
        <taxon>Thorselliaceae</taxon>
        <taxon>Thorsellia</taxon>
    </lineage>
</organism>
<dbReference type="NCBIfam" id="NF007111">
    <property type="entry name" value="PRK09560.1"/>
    <property type="match status" value="1"/>
</dbReference>
<dbReference type="EMBL" id="JBHLXE010000108">
    <property type="protein sequence ID" value="MFC0180848.1"/>
    <property type="molecule type" value="Genomic_DNA"/>
</dbReference>
<feature type="transmembrane region" description="Helical" evidence="7">
    <location>
        <begin position="181"/>
        <end position="201"/>
    </location>
</feature>
<comment type="catalytic activity">
    <reaction evidence="7">
        <text>Na(+)(in) + 2 H(+)(out) = Na(+)(out) + 2 H(+)(in)</text>
        <dbReference type="Rhea" id="RHEA:29251"/>
        <dbReference type="ChEBI" id="CHEBI:15378"/>
        <dbReference type="ChEBI" id="CHEBI:29101"/>
    </reaction>
</comment>
<keyword evidence="6 7" id="KW-0739">Sodium transport</keyword>
<comment type="subcellular location">
    <subcellularLocation>
        <location evidence="1">Cell inner membrane</location>
        <topology evidence="1">Multi-pass membrane protein</topology>
    </subcellularLocation>
    <subcellularLocation>
        <location evidence="7">Cell membrane</location>
        <topology evidence="7">Multi-pass membrane protein</topology>
    </subcellularLocation>
</comment>
<feature type="transmembrane region" description="Helical" evidence="7">
    <location>
        <begin position="156"/>
        <end position="175"/>
    </location>
</feature>
<feature type="transmembrane region" description="Helical" evidence="7">
    <location>
        <begin position="363"/>
        <end position="386"/>
    </location>
</feature>
<keyword evidence="7" id="KW-0915">Sodium</keyword>
<dbReference type="HAMAP" id="MF_01844">
    <property type="entry name" value="NhaA"/>
    <property type="match status" value="1"/>
</dbReference>
<keyword evidence="2 7" id="KW-1003">Cell membrane</keyword>
<evidence type="ECO:0000313" key="9">
    <source>
        <dbReference type="Proteomes" id="UP001589758"/>
    </source>
</evidence>
<comment type="caution">
    <text evidence="8">The sequence shown here is derived from an EMBL/GenBank/DDBJ whole genome shotgun (WGS) entry which is preliminary data.</text>
</comment>
<accession>A0ABV6CCY5</accession>
<keyword evidence="7" id="KW-0406">Ion transport</keyword>
<keyword evidence="5 7" id="KW-0472">Membrane</keyword>
<sequence>MEELFRRFIKFEASGGIILIIAAMIALLIANSPLGGVYDTVLHLYFTIGIGEIKIQESLLHWINDGLMAIFFLVIGLEVKRELLIGALNTKEKALFPLIAAIGGIAIPAIIFVLFNLFSRETLRGWAIPTATDIAFAVGVLSLLGSRIPMTLKIFLLALAIIDDLGAILIIAFFYTKDIYWEAIGVAAIASFILLLMNMLGIKKITPYMLIGIILWVAVLKSGVHATIAGVIIGFSIPLRPKKSDLLHQTESPLERLEHTLHPWVTWCILPLFAFANSGIELAGIELSKIAGPLPLGIALGLLLGKPIGIFSFAWFAIKRGICKLPENVNFGQILGVSFICGIGFTMSIFISILAFDEASKELINYAKVGILSGSIASGIIGYLLLVATSKKQSQ</sequence>
<dbReference type="RefSeq" id="WP_385878056.1">
    <property type="nucleotide sequence ID" value="NZ_JBHLXE010000108.1"/>
</dbReference>
<comment type="similarity">
    <text evidence="7">Belongs to the NhaA Na(+)/H(+) (TC 2.A.33) antiporter family.</text>
</comment>
<feature type="transmembrane region" description="Helical" evidence="7">
    <location>
        <begin position="296"/>
        <end position="318"/>
    </location>
</feature>
<dbReference type="Pfam" id="PF06965">
    <property type="entry name" value="Na_H_antiport_1"/>
    <property type="match status" value="1"/>
</dbReference>
<feature type="transmembrane region" description="Helical" evidence="7">
    <location>
        <begin position="330"/>
        <end position="356"/>
    </location>
</feature>
<dbReference type="NCBIfam" id="NF007112">
    <property type="entry name" value="PRK09561.1"/>
    <property type="match status" value="1"/>
</dbReference>
<evidence type="ECO:0000256" key="2">
    <source>
        <dbReference type="ARBA" id="ARBA00022475"/>
    </source>
</evidence>
<name>A0ABV6CCY5_9GAMM</name>
<evidence type="ECO:0000256" key="7">
    <source>
        <dbReference type="HAMAP-Rule" id="MF_01844"/>
    </source>
</evidence>
<protein>
    <recommendedName>
        <fullName evidence="7">Na(+)/H(+) antiporter NhaA</fullName>
    </recommendedName>
    <alternativeName>
        <fullName evidence="7">Sodium/proton antiporter NhaA</fullName>
    </alternativeName>
</protein>
<evidence type="ECO:0000256" key="5">
    <source>
        <dbReference type="ARBA" id="ARBA00023136"/>
    </source>
</evidence>
<evidence type="ECO:0000313" key="8">
    <source>
        <dbReference type="EMBL" id="MFC0180848.1"/>
    </source>
</evidence>
<dbReference type="InterPro" id="IPR004670">
    <property type="entry name" value="NhaA"/>
</dbReference>
<dbReference type="PANTHER" id="PTHR30341:SF0">
    <property type="entry name" value="NA(+)_H(+) ANTIPORTER NHAA"/>
    <property type="match status" value="1"/>
</dbReference>
<evidence type="ECO:0000256" key="3">
    <source>
        <dbReference type="ARBA" id="ARBA00022692"/>
    </source>
</evidence>
<feature type="transmembrane region" description="Helical" evidence="7">
    <location>
        <begin position="125"/>
        <end position="144"/>
    </location>
</feature>
<gene>
    <name evidence="7 8" type="primary">nhaA</name>
    <name evidence="8" type="ORF">ACFFIT_12275</name>
</gene>
<dbReference type="Proteomes" id="UP001589758">
    <property type="component" value="Unassembled WGS sequence"/>
</dbReference>
<evidence type="ECO:0000256" key="4">
    <source>
        <dbReference type="ARBA" id="ARBA00022989"/>
    </source>
</evidence>